<dbReference type="RefSeq" id="WP_189406019.1">
    <property type="nucleotide sequence ID" value="NZ_BMXP01000004.1"/>
</dbReference>
<comment type="caution">
    <text evidence="2">The sequence shown here is derived from an EMBL/GenBank/DDBJ whole genome shotgun (WGS) entry which is preliminary data.</text>
</comment>
<keyword evidence="3" id="KW-1185">Reference proteome</keyword>
<reference evidence="2" key="1">
    <citation type="journal article" date="2014" name="Int. J. Syst. Evol. Microbiol.">
        <title>Complete genome sequence of Corynebacterium casei LMG S-19264T (=DSM 44701T), isolated from a smear-ripened cheese.</title>
        <authorList>
            <consortium name="US DOE Joint Genome Institute (JGI-PGF)"/>
            <person name="Walter F."/>
            <person name="Albersmeier A."/>
            <person name="Kalinowski J."/>
            <person name="Ruckert C."/>
        </authorList>
    </citation>
    <scope>NUCLEOTIDE SEQUENCE</scope>
    <source>
        <strain evidence="2">KCTC 22164</strain>
    </source>
</reference>
<evidence type="ECO:0000313" key="3">
    <source>
        <dbReference type="Proteomes" id="UP000631300"/>
    </source>
</evidence>
<name>A0A918JM24_9ALTE</name>
<proteinExistence type="predicted"/>
<protein>
    <recommendedName>
        <fullName evidence="4">DUF2845 domain-containing protein</fullName>
    </recommendedName>
</protein>
<sequence>MNSKKGLLAVLLVAFLGVPSTALSFAERGHQASWAQQEVAGELPENWRTMLVIGKPMEQLLFERAELVYQDTEQRIVTLRLAEVLVHVRKQDKHVIKVTSQL</sequence>
<dbReference type="AlphaFoldDB" id="A0A918JM24"/>
<evidence type="ECO:0000256" key="1">
    <source>
        <dbReference type="SAM" id="SignalP"/>
    </source>
</evidence>
<organism evidence="2 3">
    <name type="scientific">Alteromonas halophila</name>
    <dbReference type="NCBI Taxonomy" id="516698"/>
    <lineage>
        <taxon>Bacteria</taxon>
        <taxon>Pseudomonadati</taxon>
        <taxon>Pseudomonadota</taxon>
        <taxon>Gammaproteobacteria</taxon>
        <taxon>Alteromonadales</taxon>
        <taxon>Alteromonadaceae</taxon>
        <taxon>Alteromonas/Salinimonas group</taxon>
        <taxon>Alteromonas</taxon>
    </lineage>
</organism>
<reference evidence="2" key="2">
    <citation type="submission" date="2020-09" db="EMBL/GenBank/DDBJ databases">
        <authorList>
            <person name="Sun Q."/>
            <person name="Kim S."/>
        </authorList>
    </citation>
    <scope>NUCLEOTIDE SEQUENCE</scope>
    <source>
        <strain evidence="2">KCTC 22164</strain>
    </source>
</reference>
<dbReference type="Proteomes" id="UP000631300">
    <property type="component" value="Unassembled WGS sequence"/>
</dbReference>
<evidence type="ECO:0008006" key="4">
    <source>
        <dbReference type="Google" id="ProtNLM"/>
    </source>
</evidence>
<accession>A0A918JM24</accession>
<keyword evidence="1" id="KW-0732">Signal</keyword>
<feature type="signal peptide" evidence="1">
    <location>
        <begin position="1"/>
        <end position="22"/>
    </location>
</feature>
<dbReference type="EMBL" id="BMXP01000004">
    <property type="protein sequence ID" value="GGW86241.1"/>
    <property type="molecule type" value="Genomic_DNA"/>
</dbReference>
<evidence type="ECO:0000313" key="2">
    <source>
        <dbReference type="EMBL" id="GGW86241.1"/>
    </source>
</evidence>
<gene>
    <name evidence="2" type="ORF">GCM10007391_19880</name>
</gene>
<feature type="chain" id="PRO_5037148978" description="DUF2845 domain-containing protein" evidence="1">
    <location>
        <begin position="23"/>
        <end position="102"/>
    </location>
</feature>